<feature type="compositionally biased region" description="Polar residues" evidence="1">
    <location>
        <begin position="50"/>
        <end position="59"/>
    </location>
</feature>
<protein>
    <submittedName>
        <fullName evidence="2">Uncharacterized protein</fullName>
    </submittedName>
</protein>
<evidence type="ECO:0000313" key="3">
    <source>
        <dbReference type="Proteomes" id="UP000030645"/>
    </source>
</evidence>
<keyword evidence="3" id="KW-1185">Reference proteome</keyword>
<organism evidence="2 3">
    <name type="scientific">Morus notabilis</name>
    <dbReference type="NCBI Taxonomy" id="981085"/>
    <lineage>
        <taxon>Eukaryota</taxon>
        <taxon>Viridiplantae</taxon>
        <taxon>Streptophyta</taxon>
        <taxon>Embryophyta</taxon>
        <taxon>Tracheophyta</taxon>
        <taxon>Spermatophyta</taxon>
        <taxon>Magnoliopsida</taxon>
        <taxon>eudicotyledons</taxon>
        <taxon>Gunneridae</taxon>
        <taxon>Pentapetalae</taxon>
        <taxon>rosids</taxon>
        <taxon>fabids</taxon>
        <taxon>Rosales</taxon>
        <taxon>Moraceae</taxon>
        <taxon>Moreae</taxon>
        <taxon>Morus</taxon>
    </lineage>
</organism>
<dbReference type="AlphaFoldDB" id="W9RTY8"/>
<accession>W9RTY8</accession>
<feature type="region of interest" description="Disordered" evidence="1">
    <location>
        <begin position="36"/>
        <end position="59"/>
    </location>
</feature>
<reference evidence="3" key="1">
    <citation type="submission" date="2013-01" db="EMBL/GenBank/DDBJ databases">
        <title>Draft Genome Sequence of a Mulberry Tree, Morus notabilis C.K. Schneid.</title>
        <authorList>
            <person name="He N."/>
            <person name="Zhao S."/>
        </authorList>
    </citation>
    <scope>NUCLEOTIDE SEQUENCE</scope>
</reference>
<dbReference type="EMBL" id="KE345081">
    <property type="protein sequence ID" value="EXB93562.1"/>
    <property type="molecule type" value="Genomic_DNA"/>
</dbReference>
<name>W9RTY8_9ROSA</name>
<sequence length="59" mass="6818">MREPRSESNGYTRFQLTISTPLLLMDHIYQPLNRRIRPQPLSQGPRVRQPISSGAKLQS</sequence>
<dbReference type="Proteomes" id="UP000030645">
    <property type="component" value="Unassembled WGS sequence"/>
</dbReference>
<evidence type="ECO:0000313" key="2">
    <source>
        <dbReference type="EMBL" id="EXB93562.1"/>
    </source>
</evidence>
<proteinExistence type="predicted"/>
<gene>
    <name evidence="2" type="ORF">L484_014553</name>
</gene>
<evidence type="ECO:0000256" key="1">
    <source>
        <dbReference type="SAM" id="MobiDB-lite"/>
    </source>
</evidence>